<sequence>MTEQAKIALVTGASRGIGRAIAIGMAKRGFDVAINDIERQQDALEEVAHAIEATGRRALIVHADVSNKAQVEAMVSNVVDVFGRIDALVNNAGILIAGDVEHLKEEHWDSVLDVNAKGTFLVVQAALPHMKRQKYGRIVNIASIGGKHGAPEQAHYSASKAAVMGFTRVLAQEVGTYGITANCICPGIILTDMGRVNLDDAAVRQAWQEKTAMRRIGDPEDVVGPVAFLASDDAAFVTGQSLNVDGGIVLS</sequence>
<dbReference type="PROSITE" id="PS00061">
    <property type="entry name" value="ADH_SHORT"/>
    <property type="match status" value="1"/>
</dbReference>
<dbReference type="Proteomes" id="UP000578622">
    <property type="component" value="Unassembled WGS sequence"/>
</dbReference>
<evidence type="ECO:0000313" key="4">
    <source>
        <dbReference type="EMBL" id="MBA8853286.1"/>
    </source>
</evidence>
<dbReference type="EMBL" id="JACGXG010000009">
    <property type="protein sequence ID" value="MBA8853286.1"/>
    <property type="molecule type" value="Genomic_DNA"/>
</dbReference>
<feature type="domain" description="Ketoreductase" evidence="3">
    <location>
        <begin position="6"/>
        <end position="187"/>
    </location>
</feature>
<evidence type="ECO:0000313" key="5">
    <source>
        <dbReference type="Proteomes" id="UP000578622"/>
    </source>
</evidence>
<gene>
    <name evidence="4" type="ORF">FHW20_004266</name>
</gene>
<comment type="caution">
    <text evidence="4">The sequence shown here is derived from an EMBL/GenBank/DDBJ whole genome shotgun (WGS) entry which is preliminary data.</text>
</comment>
<dbReference type="InterPro" id="IPR020904">
    <property type="entry name" value="Sc_DH/Rdtase_CS"/>
</dbReference>
<dbReference type="InterPro" id="IPR036291">
    <property type="entry name" value="NAD(P)-bd_dom_sf"/>
</dbReference>
<keyword evidence="2 4" id="KW-0560">Oxidoreductase</keyword>
<dbReference type="Gene3D" id="3.40.50.720">
    <property type="entry name" value="NAD(P)-binding Rossmann-like Domain"/>
    <property type="match status" value="1"/>
</dbReference>
<accession>A0ABR6AUZ6</accession>
<evidence type="ECO:0000256" key="2">
    <source>
        <dbReference type="ARBA" id="ARBA00023002"/>
    </source>
</evidence>
<evidence type="ECO:0000259" key="3">
    <source>
        <dbReference type="SMART" id="SM00822"/>
    </source>
</evidence>
<dbReference type="InterPro" id="IPR002347">
    <property type="entry name" value="SDR_fam"/>
</dbReference>
<protein>
    <submittedName>
        <fullName evidence="4">3-oxoacyl-[acyl-carrier protein] reductase</fullName>
        <ecNumber evidence="4">1.1.1.100</ecNumber>
    </submittedName>
</protein>
<dbReference type="PRINTS" id="PR00081">
    <property type="entry name" value="GDHRDH"/>
</dbReference>
<dbReference type="EC" id="1.1.1.100" evidence="4"/>
<evidence type="ECO:0000256" key="1">
    <source>
        <dbReference type="ARBA" id="ARBA00006484"/>
    </source>
</evidence>
<dbReference type="InterPro" id="IPR057326">
    <property type="entry name" value="KR_dom"/>
</dbReference>
<proteinExistence type="inferred from homology"/>
<dbReference type="SUPFAM" id="SSF51735">
    <property type="entry name" value="NAD(P)-binding Rossmann-fold domains"/>
    <property type="match status" value="1"/>
</dbReference>
<organism evidence="4 5">
    <name type="scientific">Brucella intermedia</name>
    <dbReference type="NCBI Taxonomy" id="94625"/>
    <lineage>
        <taxon>Bacteria</taxon>
        <taxon>Pseudomonadati</taxon>
        <taxon>Pseudomonadota</taxon>
        <taxon>Alphaproteobacteria</taxon>
        <taxon>Hyphomicrobiales</taxon>
        <taxon>Brucellaceae</taxon>
        <taxon>Brucella/Ochrobactrum group</taxon>
        <taxon>Brucella</taxon>
    </lineage>
</organism>
<dbReference type="NCBIfam" id="NF005559">
    <property type="entry name" value="PRK07231.1"/>
    <property type="match status" value="1"/>
</dbReference>
<dbReference type="Pfam" id="PF13561">
    <property type="entry name" value="adh_short_C2"/>
    <property type="match status" value="1"/>
</dbReference>
<dbReference type="RefSeq" id="WP_182511918.1">
    <property type="nucleotide sequence ID" value="NZ_JACGXG010000009.1"/>
</dbReference>
<dbReference type="GO" id="GO:0004316">
    <property type="term" value="F:3-oxoacyl-[acyl-carrier-protein] reductase (NADPH) activity"/>
    <property type="evidence" value="ECO:0007669"/>
    <property type="project" value="UniProtKB-EC"/>
</dbReference>
<keyword evidence="5" id="KW-1185">Reference proteome</keyword>
<dbReference type="NCBIfam" id="NF009466">
    <property type="entry name" value="PRK12826.1-2"/>
    <property type="match status" value="1"/>
</dbReference>
<reference evidence="4 5" key="1">
    <citation type="submission" date="2020-07" db="EMBL/GenBank/DDBJ databases">
        <title>Genomic Encyclopedia of Type Strains, Phase IV (KMG-V): Genome sequencing to study the core and pangenomes of soil and plant-associated prokaryotes.</title>
        <authorList>
            <person name="Whitman W."/>
        </authorList>
    </citation>
    <scope>NUCLEOTIDE SEQUENCE [LARGE SCALE GENOMIC DNA]</scope>
    <source>
        <strain evidence="4 5">RH4WT92</strain>
    </source>
</reference>
<name>A0ABR6AUZ6_9HYPH</name>
<dbReference type="PANTHER" id="PTHR42760">
    <property type="entry name" value="SHORT-CHAIN DEHYDROGENASES/REDUCTASES FAMILY MEMBER"/>
    <property type="match status" value="1"/>
</dbReference>
<dbReference type="SMART" id="SM00822">
    <property type="entry name" value="PKS_KR"/>
    <property type="match status" value="1"/>
</dbReference>
<dbReference type="PANTHER" id="PTHR42760:SF133">
    <property type="entry name" value="3-OXOACYL-[ACYL-CARRIER-PROTEIN] REDUCTASE"/>
    <property type="match status" value="1"/>
</dbReference>
<dbReference type="PRINTS" id="PR00080">
    <property type="entry name" value="SDRFAMILY"/>
</dbReference>
<comment type="similarity">
    <text evidence="1">Belongs to the short-chain dehydrogenases/reductases (SDR) family.</text>
</comment>